<dbReference type="Proteomes" id="UP000868500">
    <property type="component" value="Unassembled WGS sequence"/>
</dbReference>
<evidence type="ECO:0000313" key="1">
    <source>
        <dbReference type="EMBL" id="OLV95023.1"/>
    </source>
</evidence>
<gene>
    <name evidence="1" type="ORF">P298_03295</name>
</gene>
<comment type="caution">
    <text evidence="1">The sequence shown here is derived from an EMBL/GenBank/DDBJ whole genome shotgun (WGS) entry which is preliminary data.</text>
</comment>
<accession>A0A3S5YFU7</accession>
<dbReference type="AlphaFoldDB" id="A0A3S5YFU7"/>
<name>A0A3S5YFU7_SALER</name>
<proteinExistence type="predicted"/>
<reference evidence="1" key="1">
    <citation type="submission" date="2013-09" db="EMBL/GenBank/DDBJ databases">
        <title>Salmonella enterica subsp. IIIa serovar 18:z4:z23:-.</title>
        <authorList>
            <person name="Chen Y."/>
            <person name="Li C."/>
            <person name="Mcdermott P."/>
            <person name="Zhao S."/>
        </authorList>
    </citation>
    <scope>NUCLEOTIDE SEQUENCE [LARGE SCALE GENOMIC DNA]</scope>
    <source>
        <strain evidence="1">N26626</strain>
    </source>
</reference>
<dbReference type="EMBL" id="AWRC01000046">
    <property type="protein sequence ID" value="OLV95023.1"/>
    <property type="molecule type" value="Genomic_DNA"/>
</dbReference>
<sequence>MNEFPDSYVMPGNLTRAPSARQENRSVFAERYKYKDYLKMFSAKYQEII</sequence>
<organism evidence="1">
    <name type="scientific">Salmonella enterica subsp. arizonae serovar 18:z4,z23:- str. CVM N26626</name>
    <dbReference type="NCBI Taxonomy" id="1395119"/>
    <lineage>
        <taxon>Bacteria</taxon>
        <taxon>Pseudomonadati</taxon>
        <taxon>Pseudomonadota</taxon>
        <taxon>Gammaproteobacteria</taxon>
        <taxon>Enterobacterales</taxon>
        <taxon>Enterobacteriaceae</taxon>
        <taxon>Salmonella</taxon>
    </lineage>
</organism>
<protein>
    <submittedName>
        <fullName evidence="1">Uncharacterized protein</fullName>
    </submittedName>
</protein>